<accession>A0A1H6FAQ1</accession>
<keyword evidence="2" id="KW-1185">Reference proteome</keyword>
<sequence length="957" mass="107709">MSDWQQRATTAAEIVYDTFMKQVLETHVLADRAHPMSEPQQKRVVKGTHINPHPVRLMTISGKGGWNKDPEKAARYAKNMNITLLDHLLSVVRGSLVLASLDWLAQNPEMEETLLKRRLAWIAAIAFMHDLDKDLQLPRNSELTPEMVAKQQQKYGLTEFLSSFGVELNGAQLLYLLEKVEATQSHRHPPSPLPPRETEILSQYVRLADKLDGVWASSDPEKGGIQGVLKRLQNDEGSLHSDFLREWQALELFDPHHPFLLDELQRWLSFLCRRITGFPPLLEMHLDGRLVVLLPTAHFTEIIAAALEKLCATLPFQLELDVSVRGVPALYNGQPTYAELQAFIQEHPLNKSFQDLFRIKASYQASLTDELDGLLDDYGLSPRFPTKTTGASVHLYSSFADLEHEAIQRLRKAAHLILLLNLKVKAKAKDGIPEPEQRETLLLQNIEAERPAWIEAIADGTAESASTRRIVTALWATVASEEDDDIHDTIWEAEGLLQSWLEGNEQTSGFNRFITGKGAEVSAAVQQHFRQLLQGERISVDHEKKLQGRCLFTDQPVDLKDNINSALGLYEVKTSAFSGRDNRPESVTSEKAHTNVSPVSIAEHRLRADAHAVQGGKAEGVPSLISSPVTCGLFGGLRLTHDKSMGAYSLYDLSRQEVKKGKVLRGLEMYQARHRMARMERMANKTKDQVNQLGMMLRAALRIGRPIHVFRGLPISQRAFFYYDAMPRLLADLIGGNALRLEQIPHASHQLNLAQLILDTSGLGYDALRLYAAPHTRLQGIAYVWCHLIKQDKVNKETLEDLENLFRKEQINMNEQDGALVQLGQLASGIQKYVSSADSTNEQLLVFKLCLDAVNEARLAGQTDVQSLTYAIAGELEQNLIRKNKAAARENRNNQSLTDGCLELAGWFVREVWTKAMNNHAPSQKRRRILGSIYRMAFLQAHRQRIQDKKQANNNNA</sequence>
<protein>
    <submittedName>
        <fullName evidence="1">Uncharacterized protein</fullName>
    </submittedName>
</protein>
<name>A0A1H6FAQ1_9GAMM</name>
<evidence type="ECO:0000313" key="2">
    <source>
        <dbReference type="Proteomes" id="UP000236724"/>
    </source>
</evidence>
<dbReference type="RefSeq" id="WP_103920868.1">
    <property type="nucleotide sequence ID" value="NZ_FMSV02000518.1"/>
</dbReference>
<dbReference type="Proteomes" id="UP000236724">
    <property type="component" value="Unassembled WGS sequence"/>
</dbReference>
<organism evidence="1 2">
    <name type="scientific">Candidatus Venteria ishoeyi</name>
    <dbReference type="NCBI Taxonomy" id="1899563"/>
    <lineage>
        <taxon>Bacteria</taxon>
        <taxon>Pseudomonadati</taxon>
        <taxon>Pseudomonadota</taxon>
        <taxon>Gammaproteobacteria</taxon>
        <taxon>Thiotrichales</taxon>
        <taxon>Thiotrichaceae</taxon>
        <taxon>Venteria</taxon>
    </lineage>
</organism>
<gene>
    <name evidence="1" type="ORF">MBHS_03041</name>
</gene>
<reference evidence="1 2" key="1">
    <citation type="submission" date="2016-10" db="EMBL/GenBank/DDBJ databases">
        <authorList>
            <person name="de Groot N.N."/>
        </authorList>
    </citation>
    <scope>NUCLEOTIDE SEQUENCE [LARGE SCALE GENOMIC DNA]</scope>
    <source>
        <strain evidence="1">MBHS1</strain>
    </source>
</reference>
<dbReference type="EMBL" id="FMSV02000518">
    <property type="protein sequence ID" value="SEH07167.1"/>
    <property type="molecule type" value="Genomic_DNA"/>
</dbReference>
<proteinExistence type="predicted"/>
<dbReference type="AlphaFoldDB" id="A0A1H6FAQ1"/>
<evidence type="ECO:0000313" key="1">
    <source>
        <dbReference type="EMBL" id="SEH07167.1"/>
    </source>
</evidence>
<dbReference type="OrthoDB" id="5618912at2"/>